<evidence type="ECO:0000256" key="1">
    <source>
        <dbReference type="SAM" id="Phobius"/>
    </source>
</evidence>
<sequence length="39" mass="4097">MLVQLSTAIIGIVFLIIGIILVIAGVFALLVGECFGESY</sequence>
<gene>
    <name evidence="2" type="ORF">F4561_000901</name>
</gene>
<keyword evidence="3" id="KW-1185">Reference proteome</keyword>
<dbReference type="AlphaFoldDB" id="A0A7W7RDP1"/>
<feature type="transmembrane region" description="Helical" evidence="1">
    <location>
        <begin position="6"/>
        <end position="31"/>
    </location>
</feature>
<proteinExistence type="predicted"/>
<protein>
    <submittedName>
        <fullName evidence="2">Uncharacterized protein</fullName>
    </submittedName>
</protein>
<comment type="caution">
    <text evidence="2">The sequence shown here is derived from an EMBL/GenBank/DDBJ whole genome shotgun (WGS) entry which is preliminary data.</text>
</comment>
<keyword evidence="1" id="KW-0472">Membrane</keyword>
<reference evidence="2 3" key="1">
    <citation type="submission" date="2020-08" db="EMBL/GenBank/DDBJ databases">
        <title>Sequencing the genomes of 1000 actinobacteria strains.</title>
        <authorList>
            <person name="Klenk H.-P."/>
        </authorList>
    </citation>
    <scope>NUCLEOTIDE SEQUENCE [LARGE SCALE GENOMIC DNA]</scope>
    <source>
        <strain evidence="2 3">DSM 102030</strain>
    </source>
</reference>
<evidence type="ECO:0000313" key="2">
    <source>
        <dbReference type="EMBL" id="MBB4930081.1"/>
    </source>
</evidence>
<organism evidence="2 3">
    <name type="scientific">Lipingzhangella halophila</name>
    <dbReference type="NCBI Taxonomy" id="1783352"/>
    <lineage>
        <taxon>Bacteria</taxon>
        <taxon>Bacillati</taxon>
        <taxon>Actinomycetota</taxon>
        <taxon>Actinomycetes</taxon>
        <taxon>Streptosporangiales</taxon>
        <taxon>Nocardiopsidaceae</taxon>
        <taxon>Lipingzhangella</taxon>
    </lineage>
</organism>
<keyword evidence="1" id="KW-1133">Transmembrane helix</keyword>
<name>A0A7W7RDP1_9ACTN</name>
<evidence type="ECO:0000313" key="3">
    <source>
        <dbReference type="Proteomes" id="UP000523007"/>
    </source>
</evidence>
<dbReference type="EMBL" id="JACHJT010000001">
    <property type="protein sequence ID" value="MBB4930081.1"/>
    <property type="molecule type" value="Genomic_DNA"/>
</dbReference>
<keyword evidence="1" id="KW-0812">Transmembrane</keyword>
<accession>A0A7W7RDP1</accession>
<dbReference type="Proteomes" id="UP000523007">
    <property type="component" value="Unassembled WGS sequence"/>
</dbReference>